<dbReference type="EC" id="3.2.1.52" evidence="3"/>
<dbReference type="Proteomes" id="UP000308196">
    <property type="component" value="Chromosome"/>
</dbReference>
<evidence type="ECO:0000256" key="6">
    <source>
        <dbReference type="PIRSR" id="PIRSR625705-1"/>
    </source>
</evidence>
<dbReference type="GO" id="GO:0030203">
    <property type="term" value="P:glycosaminoglycan metabolic process"/>
    <property type="evidence" value="ECO:0007669"/>
    <property type="project" value="TreeGrafter"/>
</dbReference>
<feature type="domain" description="Glycoside hydrolase family 20 catalytic" evidence="8">
    <location>
        <begin position="156"/>
        <end position="256"/>
    </location>
</feature>
<accession>A0A4U9V8A7</accession>
<dbReference type="Gene3D" id="3.30.379.10">
    <property type="entry name" value="Chitobiase/beta-hexosaminidase domain 2-like"/>
    <property type="match status" value="1"/>
</dbReference>
<feature type="active site" description="Proton donor" evidence="6">
    <location>
        <position position="296"/>
    </location>
</feature>
<evidence type="ECO:0000259" key="9">
    <source>
        <dbReference type="Pfam" id="PF02838"/>
    </source>
</evidence>
<dbReference type="Pfam" id="PF00728">
    <property type="entry name" value="Glyco_hydro_20"/>
    <property type="match status" value="1"/>
</dbReference>
<evidence type="ECO:0000256" key="5">
    <source>
        <dbReference type="ARBA" id="ARBA00023295"/>
    </source>
</evidence>
<comment type="similarity">
    <text evidence="2">Belongs to the glycosyl hydrolase 20 family.</text>
</comment>
<evidence type="ECO:0000259" key="8">
    <source>
        <dbReference type="Pfam" id="PF00728"/>
    </source>
</evidence>
<dbReference type="InterPro" id="IPR017853">
    <property type="entry name" value="GH"/>
</dbReference>
<feature type="transmembrane region" description="Helical" evidence="7">
    <location>
        <begin position="7"/>
        <end position="25"/>
    </location>
</feature>
<dbReference type="PRINTS" id="PR00738">
    <property type="entry name" value="GLHYDRLASE20"/>
</dbReference>
<dbReference type="PANTHER" id="PTHR22600">
    <property type="entry name" value="BETA-HEXOSAMINIDASE"/>
    <property type="match status" value="1"/>
</dbReference>
<keyword evidence="7" id="KW-0472">Membrane</keyword>
<dbReference type="GO" id="GO:0016020">
    <property type="term" value="C:membrane"/>
    <property type="evidence" value="ECO:0007669"/>
    <property type="project" value="TreeGrafter"/>
</dbReference>
<comment type="catalytic activity">
    <reaction evidence="1">
        <text>Hydrolysis of terminal non-reducing N-acetyl-D-hexosamine residues in N-acetyl-beta-D-hexosaminides.</text>
        <dbReference type="EC" id="3.2.1.52"/>
    </reaction>
</comment>
<evidence type="ECO:0000313" key="10">
    <source>
        <dbReference type="EMBL" id="VTR42133.1"/>
    </source>
</evidence>
<evidence type="ECO:0000256" key="3">
    <source>
        <dbReference type="ARBA" id="ARBA00012663"/>
    </source>
</evidence>
<organism evidence="10 11">
    <name type="scientific">Sphingobacterium thalpophilum</name>
    <dbReference type="NCBI Taxonomy" id="259"/>
    <lineage>
        <taxon>Bacteria</taxon>
        <taxon>Pseudomonadati</taxon>
        <taxon>Bacteroidota</taxon>
        <taxon>Sphingobacteriia</taxon>
        <taxon>Sphingobacteriales</taxon>
        <taxon>Sphingobacteriaceae</taxon>
        <taxon>Sphingobacterium</taxon>
    </lineage>
</organism>
<dbReference type="STRING" id="1123265.GCA_000686625_02185"/>
<keyword evidence="5 10" id="KW-0326">Glycosidase</keyword>
<dbReference type="Pfam" id="PF02838">
    <property type="entry name" value="Glyco_hydro_20b"/>
    <property type="match status" value="1"/>
</dbReference>
<keyword evidence="4 10" id="KW-0378">Hydrolase</keyword>
<dbReference type="PANTHER" id="PTHR22600:SF57">
    <property type="entry name" value="BETA-N-ACETYLHEXOSAMINIDASE"/>
    <property type="match status" value="1"/>
</dbReference>
<gene>
    <name evidence="10" type="ORF">NCTC11429_02645</name>
</gene>
<dbReference type="GO" id="GO:0005975">
    <property type="term" value="P:carbohydrate metabolic process"/>
    <property type="evidence" value="ECO:0007669"/>
    <property type="project" value="InterPro"/>
</dbReference>
<evidence type="ECO:0000256" key="2">
    <source>
        <dbReference type="ARBA" id="ARBA00006285"/>
    </source>
</evidence>
<protein>
    <recommendedName>
        <fullName evidence="3">beta-N-acetylhexosaminidase</fullName>
        <ecNumber evidence="3">3.2.1.52</ecNumber>
    </recommendedName>
</protein>
<dbReference type="KEGG" id="stha:NCTC11429_02645"/>
<evidence type="ECO:0000256" key="7">
    <source>
        <dbReference type="SAM" id="Phobius"/>
    </source>
</evidence>
<dbReference type="EMBL" id="LR590484">
    <property type="protein sequence ID" value="VTR42133.1"/>
    <property type="molecule type" value="Genomic_DNA"/>
</dbReference>
<dbReference type="InterPro" id="IPR029018">
    <property type="entry name" value="Hex-like_dom2"/>
</dbReference>
<evidence type="ECO:0000256" key="1">
    <source>
        <dbReference type="ARBA" id="ARBA00001231"/>
    </source>
</evidence>
<evidence type="ECO:0000256" key="4">
    <source>
        <dbReference type="ARBA" id="ARBA00022801"/>
    </source>
</evidence>
<name>A0A4U9V8A7_9SPHI</name>
<dbReference type="InterPro" id="IPR015883">
    <property type="entry name" value="Glyco_hydro_20_cat"/>
</dbReference>
<feature type="domain" description="Beta-hexosaminidase bacterial type N-terminal" evidence="9">
    <location>
        <begin position="33"/>
        <end position="153"/>
    </location>
</feature>
<keyword evidence="7" id="KW-1133">Transmembrane helix</keyword>
<dbReference type="InterPro" id="IPR025705">
    <property type="entry name" value="Beta_hexosaminidase_sua/sub"/>
</dbReference>
<sequence>MKLSIGLRGLIINFVCFACLVIPYICMGQLARPLLPMPRSVSWKEGVYRLHKNVGVAVPQDTLREERRLLLKFLQDWGRQTGIIDAKEKPDIALVCGDFIDLPTAAEAYQIDVTQSGIRIKAKNKTGIFYALQTLRQLGDLNGEIPYCSIVDYPAFRWRGYMVDVGRNYQSIPLLKEQIDMMARYKLNIFHFHFTEDIAWRLESRKYPGLTDSTNMERWKGKFYTVAEMQELIGYCRERHIQLVPEIDMPGHSAAFRRYFKTDMQSDSGMAVIKNLVKEFVDTYPGLPFLHIGGDEVKIYNRAFLPTMTKWAECLGLQTIGWDPGGNLLPQTIRQLWMGGPQEITADYPFEAVDSKHLYINHMDPLEAVTTLFYRQLGGSAKGNRKLHGAILCSWPDRAVNNERDIFRQNAVYPALLTFAERSWRGGGEFEWRSNIKTDAQGHAEFTEFETRLLQHKNLYFNKLIFPYYRQSTQQWTIYGPVANHGNLAMSLENEKKGDFKFLKKIGEFYGGTVVLKHWWSDVIKGAIDRPLENTTVYAVSEFWSDREGNQKFWIGFNDLSRSYASDSPALGTWDDRMSRIWINENEVRPPKWQNAGQKGSLEIALVDEGYSYRQPTIIRLKKGLNKVVIKLPVGKLEGKDWQNPLKWMFTCIPIYD</sequence>
<dbReference type="Gene3D" id="3.20.20.80">
    <property type="entry name" value="Glycosidases"/>
    <property type="match status" value="1"/>
</dbReference>
<reference evidence="10 11" key="1">
    <citation type="submission" date="2019-05" db="EMBL/GenBank/DDBJ databases">
        <authorList>
            <consortium name="Pathogen Informatics"/>
        </authorList>
    </citation>
    <scope>NUCLEOTIDE SEQUENCE [LARGE SCALE GENOMIC DNA]</scope>
    <source>
        <strain evidence="10 11">NCTC11429</strain>
    </source>
</reference>
<dbReference type="AlphaFoldDB" id="A0A4U9V8A7"/>
<dbReference type="SUPFAM" id="SSF51445">
    <property type="entry name" value="(Trans)glycosidases"/>
    <property type="match status" value="1"/>
</dbReference>
<keyword evidence="7" id="KW-0812">Transmembrane</keyword>
<evidence type="ECO:0000313" key="11">
    <source>
        <dbReference type="Proteomes" id="UP000308196"/>
    </source>
</evidence>
<dbReference type="SUPFAM" id="SSF55545">
    <property type="entry name" value="beta-N-acetylhexosaminidase-like domain"/>
    <property type="match status" value="1"/>
</dbReference>
<dbReference type="InterPro" id="IPR015882">
    <property type="entry name" value="HEX_bac_N"/>
</dbReference>
<proteinExistence type="inferred from homology"/>
<dbReference type="GO" id="GO:0004563">
    <property type="term" value="F:beta-N-acetylhexosaminidase activity"/>
    <property type="evidence" value="ECO:0007669"/>
    <property type="project" value="UniProtKB-EC"/>
</dbReference>